<dbReference type="GO" id="GO:0005856">
    <property type="term" value="C:cytoskeleton"/>
    <property type="evidence" value="ECO:0007669"/>
    <property type="project" value="UniProtKB-SubCell"/>
</dbReference>
<dbReference type="Gene3D" id="3.30.360.10">
    <property type="entry name" value="Dihydrodipicolinate Reductase, domain 2"/>
    <property type="match status" value="1"/>
</dbReference>
<keyword evidence="9" id="KW-0053">Apoptosis</keyword>
<protein>
    <recommendedName>
        <fullName evidence="6">glyceraldehyde-3-phosphate dehydrogenase (phosphorylating)</fullName>
        <ecNumber evidence="6">1.2.1.12</ecNumber>
    </recommendedName>
    <alternativeName>
        <fullName evidence="17">Peptidyl-cysteine S-nitrosylase GAPDH</fullName>
    </alternativeName>
</protein>
<comment type="subunit">
    <text evidence="18">Homotetramer. Interacts with TPPP; the interaction is direct. Interacts (when S-nitrosylated) with SIAH1; leading to nuclear translocation. Interacts with RILPL1/GOSPEL, leading to prevent the interaction between GAPDH and SIAH1 and prevent nuclear translocation. Interacts with CHP1; the interaction increases the binding of CHP1 with microtubules. Associates with microtubules. Interacts with EIF1AD, USP25, PRKCI and WARS1. Interacts with phosphorylated RPL13A; inhibited by oxidatively-modified low-densitity lipoprotein (LDL(ox)). Component of the GAIT complex. Interacts with FKBP6; leading to inhibit GAPDH catalytic activity. Interacts with TRAF2, promoting TRAF2 ubiquitination. Interacts with TRAF3, promoting TRAF3 ubiquitination.</text>
</comment>
<keyword evidence="7" id="KW-0963">Cytoplasm</keyword>
<evidence type="ECO:0000256" key="4">
    <source>
        <dbReference type="ARBA" id="ARBA00004869"/>
    </source>
</evidence>
<evidence type="ECO:0000256" key="9">
    <source>
        <dbReference type="ARBA" id="ARBA00022703"/>
    </source>
</evidence>
<evidence type="ECO:0000259" key="21">
    <source>
        <dbReference type="Pfam" id="PF02800"/>
    </source>
</evidence>
<keyword evidence="8" id="KW-0808">Transferase</keyword>
<organism evidence="22 23">
    <name type="scientific">Fukomys damarensis</name>
    <name type="common">Damaraland mole rat</name>
    <name type="synonym">Cryptomys damarensis</name>
    <dbReference type="NCBI Taxonomy" id="885580"/>
    <lineage>
        <taxon>Eukaryota</taxon>
        <taxon>Metazoa</taxon>
        <taxon>Chordata</taxon>
        <taxon>Craniata</taxon>
        <taxon>Vertebrata</taxon>
        <taxon>Euteleostomi</taxon>
        <taxon>Mammalia</taxon>
        <taxon>Eutheria</taxon>
        <taxon>Euarchontoglires</taxon>
        <taxon>Glires</taxon>
        <taxon>Rodentia</taxon>
        <taxon>Hystricomorpha</taxon>
        <taxon>Bathyergidae</taxon>
        <taxon>Fukomys</taxon>
    </lineage>
</organism>
<dbReference type="EMBL" id="KN122536">
    <property type="protein sequence ID" value="KFO29939.1"/>
    <property type="molecule type" value="Genomic_DNA"/>
</dbReference>
<evidence type="ECO:0000256" key="11">
    <source>
        <dbReference type="ARBA" id="ARBA00022845"/>
    </source>
</evidence>
<gene>
    <name evidence="22" type="ORF">H920_08678</name>
</gene>
<dbReference type="EC" id="1.2.1.12" evidence="6"/>
<keyword evidence="10" id="KW-0702">S-nitrosylation</keyword>
<dbReference type="PANTHER" id="PTHR10836">
    <property type="entry name" value="GLYCERALDEHYDE 3-PHOSPHATE DEHYDROGENASE"/>
    <property type="match status" value="1"/>
</dbReference>
<evidence type="ECO:0000256" key="16">
    <source>
        <dbReference type="ARBA" id="ARBA00023242"/>
    </source>
</evidence>
<keyword evidence="11" id="KW-0810">Translation regulation</keyword>
<evidence type="ECO:0000256" key="20">
    <source>
        <dbReference type="ARBA" id="ARBA00048005"/>
    </source>
</evidence>
<comment type="catalytic activity">
    <reaction evidence="20">
        <text>S-nitroso-L-cysteinyl-[GAPDH] + L-cysteinyl-[protein] = L-cysteinyl-[GAPDH] + S-nitroso-L-cysteinyl-[protein]</text>
        <dbReference type="Rhea" id="RHEA:66684"/>
        <dbReference type="Rhea" id="RHEA-COMP:10131"/>
        <dbReference type="Rhea" id="RHEA-COMP:17089"/>
        <dbReference type="Rhea" id="RHEA-COMP:17090"/>
        <dbReference type="Rhea" id="RHEA-COMP:17091"/>
        <dbReference type="ChEBI" id="CHEBI:29950"/>
        <dbReference type="ChEBI" id="CHEBI:149494"/>
    </reaction>
    <physiologicalReaction direction="left-to-right" evidence="20">
        <dbReference type="Rhea" id="RHEA:66685"/>
    </physiologicalReaction>
</comment>
<dbReference type="Pfam" id="PF02800">
    <property type="entry name" value="Gp_dh_C"/>
    <property type="match status" value="1"/>
</dbReference>
<dbReference type="PANTHER" id="PTHR10836:SF111">
    <property type="entry name" value="GLYCERALDEHYDE-3-PHOSPHATE DEHYDROGENASE"/>
    <property type="match status" value="1"/>
</dbReference>
<evidence type="ECO:0000313" key="23">
    <source>
        <dbReference type="Proteomes" id="UP000028990"/>
    </source>
</evidence>
<keyword evidence="15" id="KW-0206">Cytoskeleton</keyword>
<evidence type="ECO:0000256" key="14">
    <source>
        <dbReference type="ARBA" id="ARBA00023152"/>
    </source>
</evidence>
<dbReference type="GO" id="GO:0016740">
    <property type="term" value="F:transferase activity"/>
    <property type="evidence" value="ECO:0007669"/>
    <property type="project" value="UniProtKB-KW"/>
</dbReference>
<evidence type="ECO:0000256" key="3">
    <source>
        <dbReference type="ARBA" id="ARBA00004514"/>
    </source>
</evidence>
<dbReference type="InterPro" id="IPR020831">
    <property type="entry name" value="GlycerAld/Erythrose_P_DH"/>
</dbReference>
<reference evidence="22 23" key="1">
    <citation type="submission" date="2013-11" db="EMBL/GenBank/DDBJ databases">
        <title>The Damaraland mole rat (Fukomys damarensis) genome and evolution of African mole rats.</title>
        <authorList>
            <person name="Gladyshev V.N."/>
            <person name="Fang X."/>
        </authorList>
    </citation>
    <scope>NUCLEOTIDE SEQUENCE [LARGE SCALE GENOMIC DNA]</scope>
    <source>
        <tissue evidence="22">Liver</tissue>
    </source>
</reference>
<keyword evidence="23" id="KW-1185">Reference proteome</keyword>
<feature type="domain" description="Glyceraldehyde 3-phosphate dehydrogenase catalytic" evidence="21">
    <location>
        <begin position="5"/>
        <end position="98"/>
    </location>
</feature>
<dbReference type="GO" id="GO:0005829">
    <property type="term" value="C:cytosol"/>
    <property type="evidence" value="ECO:0007669"/>
    <property type="project" value="UniProtKB-SubCell"/>
</dbReference>
<evidence type="ECO:0000256" key="17">
    <source>
        <dbReference type="ARBA" id="ARBA00031890"/>
    </source>
</evidence>
<evidence type="ECO:0000256" key="18">
    <source>
        <dbReference type="ARBA" id="ARBA00046997"/>
    </source>
</evidence>
<dbReference type="InterPro" id="IPR020829">
    <property type="entry name" value="GlycerAld_3-P_DH_cat"/>
</dbReference>
<name>A0A091DCR5_FUKDA</name>
<dbReference type="SUPFAM" id="SSF55347">
    <property type="entry name" value="Glyceraldehyde-3-phosphate dehydrogenase-like, C-terminal domain"/>
    <property type="match status" value="1"/>
</dbReference>
<evidence type="ECO:0000256" key="1">
    <source>
        <dbReference type="ARBA" id="ARBA00004123"/>
    </source>
</evidence>
<dbReference type="AlphaFoldDB" id="A0A091DCR5"/>
<keyword evidence="14" id="KW-0324">Glycolysis</keyword>
<evidence type="ECO:0000256" key="8">
    <source>
        <dbReference type="ARBA" id="ARBA00022679"/>
    </source>
</evidence>
<keyword evidence="16" id="KW-0539">Nucleus</keyword>
<evidence type="ECO:0000256" key="2">
    <source>
        <dbReference type="ARBA" id="ARBA00004245"/>
    </source>
</evidence>
<dbReference type="GO" id="GO:0005634">
    <property type="term" value="C:nucleus"/>
    <property type="evidence" value="ECO:0007669"/>
    <property type="project" value="UniProtKB-SubCell"/>
</dbReference>
<accession>A0A091DCR5</accession>
<evidence type="ECO:0000256" key="13">
    <source>
        <dbReference type="ARBA" id="ARBA00023027"/>
    </source>
</evidence>
<sequence>MERLTVHIIGATHKTSDGPLETGVTAVGLTHTHTHTYKRLANSVMGKVIPELNGNLPGLAFPLLTLSILVTDLTCCLEKAARYKIMKVMRQASDPELHRGLTYLL</sequence>
<comment type="catalytic activity">
    <reaction evidence="19">
        <text>D-glyceraldehyde 3-phosphate + phosphate + NAD(+) = (2R)-3-phospho-glyceroyl phosphate + NADH + H(+)</text>
        <dbReference type="Rhea" id="RHEA:10300"/>
        <dbReference type="ChEBI" id="CHEBI:15378"/>
        <dbReference type="ChEBI" id="CHEBI:43474"/>
        <dbReference type="ChEBI" id="CHEBI:57540"/>
        <dbReference type="ChEBI" id="CHEBI:57604"/>
        <dbReference type="ChEBI" id="CHEBI:57945"/>
        <dbReference type="ChEBI" id="CHEBI:59776"/>
        <dbReference type="EC" id="1.2.1.12"/>
    </reaction>
</comment>
<keyword evidence="12" id="KW-0560">Oxidoreductase</keyword>
<dbReference type="GO" id="GO:0006915">
    <property type="term" value="P:apoptotic process"/>
    <property type="evidence" value="ECO:0007669"/>
    <property type="project" value="UniProtKB-KW"/>
</dbReference>
<evidence type="ECO:0000256" key="12">
    <source>
        <dbReference type="ARBA" id="ARBA00023002"/>
    </source>
</evidence>
<comment type="pathway">
    <text evidence="4">Carbohydrate degradation; glycolysis; pyruvate from D-glyceraldehyde 3-phosphate: step 1/5.</text>
</comment>
<comment type="subcellular location">
    <subcellularLocation>
        <location evidence="2">Cytoplasm</location>
        <location evidence="2">Cytoskeleton</location>
    </subcellularLocation>
    <subcellularLocation>
        <location evidence="3">Cytoplasm</location>
        <location evidence="3">Cytosol</location>
    </subcellularLocation>
    <subcellularLocation>
        <location evidence="1">Nucleus</location>
    </subcellularLocation>
</comment>
<keyword evidence="13" id="KW-0520">NAD</keyword>
<dbReference type="Proteomes" id="UP000028990">
    <property type="component" value="Unassembled WGS sequence"/>
</dbReference>
<evidence type="ECO:0000256" key="5">
    <source>
        <dbReference type="ARBA" id="ARBA00007406"/>
    </source>
</evidence>
<dbReference type="GO" id="GO:0004365">
    <property type="term" value="F:glyceraldehyde-3-phosphate dehydrogenase (NAD+) (phosphorylating) activity"/>
    <property type="evidence" value="ECO:0007669"/>
    <property type="project" value="UniProtKB-EC"/>
</dbReference>
<evidence type="ECO:0000256" key="15">
    <source>
        <dbReference type="ARBA" id="ARBA00023212"/>
    </source>
</evidence>
<proteinExistence type="inferred from homology"/>
<dbReference type="GO" id="GO:0006417">
    <property type="term" value="P:regulation of translation"/>
    <property type="evidence" value="ECO:0007669"/>
    <property type="project" value="UniProtKB-KW"/>
</dbReference>
<evidence type="ECO:0000256" key="19">
    <source>
        <dbReference type="ARBA" id="ARBA00047698"/>
    </source>
</evidence>
<evidence type="ECO:0000256" key="6">
    <source>
        <dbReference type="ARBA" id="ARBA00013119"/>
    </source>
</evidence>
<evidence type="ECO:0000256" key="7">
    <source>
        <dbReference type="ARBA" id="ARBA00022490"/>
    </source>
</evidence>
<evidence type="ECO:0000256" key="10">
    <source>
        <dbReference type="ARBA" id="ARBA00022799"/>
    </source>
</evidence>
<dbReference type="GO" id="GO:0006096">
    <property type="term" value="P:glycolytic process"/>
    <property type="evidence" value="ECO:0007669"/>
    <property type="project" value="UniProtKB-KW"/>
</dbReference>
<evidence type="ECO:0000313" key="22">
    <source>
        <dbReference type="EMBL" id="KFO29939.1"/>
    </source>
</evidence>
<comment type="similarity">
    <text evidence="5">Belongs to the glyceraldehyde-3-phosphate dehydrogenase family.</text>
</comment>